<dbReference type="GO" id="GO:0005524">
    <property type="term" value="F:ATP binding"/>
    <property type="evidence" value="ECO:0007669"/>
    <property type="project" value="InterPro"/>
</dbReference>
<dbReference type="SMART" id="SM00487">
    <property type="entry name" value="DEXDc"/>
    <property type="match status" value="1"/>
</dbReference>
<feature type="region of interest" description="Disordered" evidence="1">
    <location>
        <begin position="412"/>
        <end position="449"/>
    </location>
</feature>
<dbReference type="PROSITE" id="PS51192">
    <property type="entry name" value="HELICASE_ATP_BIND_1"/>
    <property type="match status" value="1"/>
</dbReference>
<dbReference type="Pfam" id="PF04851">
    <property type="entry name" value="ResIII"/>
    <property type="match status" value="1"/>
</dbReference>
<dbReference type="GO" id="GO:0016787">
    <property type="term" value="F:hydrolase activity"/>
    <property type="evidence" value="ECO:0007669"/>
    <property type="project" value="UniProtKB-KW"/>
</dbReference>
<keyword evidence="4" id="KW-0347">Helicase</keyword>
<feature type="region of interest" description="Disordered" evidence="1">
    <location>
        <begin position="464"/>
        <end position="530"/>
    </location>
</feature>
<dbReference type="RefSeq" id="WP_330482769.1">
    <property type="nucleotide sequence ID" value="NZ_JAZBJZ010000017.1"/>
</dbReference>
<feature type="compositionally biased region" description="Low complexity" evidence="1">
    <location>
        <begin position="479"/>
        <end position="496"/>
    </location>
</feature>
<accession>A0AAW9PUG7</accession>
<evidence type="ECO:0000259" key="3">
    <source>
        <dbReference type="PROSITE" id="PS51194"/>
    </source>
</evidence>
<protein>
    <submittedName>
        <fullName evidence="4">DEAD/DEAH box helicase</fullName>
        <ecNumber evidence="4">3.6.4.-</ecNumber>
    </submittedName>
</protein>
<feature type="domain" description="Helicase C-terminal" evidence="3">
    <location>
        <begin position="213"/>
        <end position="406"/>
    </location>
</feature>
<keyword evidence="4" id="KW-0547">Nucleotide-binding</keyword>
<keyword evidence="4" id="KW-0378">Hydrolase</keyword>
<dbReference type="EC" id="3.6.4.-" evidence="4"/>
<name>A0AAW9PUG7_9CYAN</name>
<dbReference type="PROSITE" id="PS51194">
    <property type="entry name" value="HELICASE_CTER"/>
    <property type="match status" value="1"/>
</dbReference>
<keyword evidence="4" id="KW-0067">ATP-binding</keyword>
<dbReference type="GO" id="GO:0003677">
    <property type="term" value="F:DNA binding"/>
    <property type="evidence" value="ECO:0007669"/>
    <property type="project" value="InterPro"/>
</dbReference>
<evidence type="ECO:0000259" key="2">
    <source>
        <dbReference type="PROSITE" id="PS51192"/>
    </source>
</evidence>
<dbReference type="SUPFAM" id="SSF52540">
    <property type="entry name" value="P-loop containing nucleoside triphosphate hydrolases"/>
    <property type="match status" value="1"/>
</dbReference>
<dbReference type="Proteomes" id="UP001333818">
    <property type="component" value="Unassembled WGS sequence"/>
</dbReference>
<dbReference type="AlphaFoldDB" id="A0AAW9PUG7"/>
<dbReference type="InterPro" id="IPR001650">
    <property type="entry name" value="Helicase_C-like"/>
</dbReference>
<dbReference type="InterPro" id="IPR027417">
    <property type="entry name" value="P-loop_NTPase"/>
</dbReference>
<dbReference type="InterPro" id="IPR050742">
    <property type="entry name" value="Helicase_Restrict-Modif_Enz"/>
</dbReference>
<dbReference type="PANTHER" id="PTHR47396:SF1">
    <property type="entry name" value="ATP-DEPENDENT HELICASE IRC3-RELATED"/>
    <property type="match status" value="1"/>
</dbReference>
<dbReference type="EMBL" id="JAZBJZ010000017">
    <property type="protein sequence ID" value="MEE3716342.1"/>
    <property type="molecule type" value="Genomic_DNA"/>
</dbReference>
<sequence>MSKLRNYQHRAIQDIYGEWQAGRRQVLLSMPTGSGKTRTFSEIVKHFCDRGEQSLVLAHREELLMQSQKTLEKITGQPVGTIKAGQPLNLDLLIQCASVQTLVKRLEQRQFQLLDVKLVIVDEAHLSLAPSYLKILTYFPDAYILGVTATPCRLDGQGFQEVYQSLVLGPDTHELISWGFLADYDVLAPESFLPQEGIRITGGDFNQGDLAEQIDRRYVAGQAVSTYQQYALGRQCVTFAINIEHSKAIALGYQEAGIPAEHIDGDTPAKDRLATLDRFRKGATKVLTNVNLFTEGFDMPEIEVVQLCRPTQSVALHLQMIGRGLRPKNGNKALILDHAGNCLRLGAAKAMRYWSLEGIVNEPFIEDFVEEDWPAIAVPEMPEKRIVEIFETNVVMSQIPNTKELETHLANASYREPRSLRPNSLANHKEIQMPVLPRTAPRPVLPSSADDEFYQQSYNERSQLYSSSQLSNDASQGYSRTPSNSPRRPSQNSQSREVIRRSDLGSPESRPRQAPQRRRAKPVQPRKSGIVRQIGKAALELATLLDSILDWVWKVWFKPEPKKKRPSEYPRSRQPQPRQRQPVKR</sequence>
<gene>
    <name evidence="4" type="ORF">V2H45_06255</name>
</gene>
<evidence type="ECO:0000256" key="1">
    <source>
        <dbReference type="SAM" id="MobiDB-lite"/>
    </source>
</evidence>
<keyword evidence="5" id="KW-1185">Reference proteome</keyword>
<organism evidence="4 5">
    <name type="scientific">Tumidithrix elongata BACA0141</name>
    <dbReference type="NCBI Taxonomy" id="2716417"/>
    <lineage>
        <taxon>Bacteria</taxon>
        <taxon>Bacillati</taxon>
        <taxon>Cyanobacteriota</taxon>
        <taxon>Cyanophyceae</taxon>
        <taxon>Pseudanabaenales</taxon>
        <taxon>Pseudanabaenaceae</taxon>
        <taxon>Tumidithrix</taxon>
        <taxon>Tumidithrix elongata</taxon>
    </lineage>
</organism>
<feature type="compositionally biased region" description="Polar residues" evidence="1">
    <location>
        <begin position="464"/>
        <end position="478"/>
    </location>
</feature>
<dbReference type="InterPro" id="IPR006935">
    <property type="entry name" value="Helicase/UvrB_N"/>
</dbReference>
<dbReference type="SMART" id="SM00490">
    <property type="entry name" value="HELICc"/>
    <property type="match status" value="1"/>
</dbReference>
<proteinExistence type="predicted"/>
<feature type="compositionally biased region" description="Low complexity" evidence="1">
    <location>
        <begin position="572"/>
        <end position="585"/>
    </location>
</feature>
<dbReference type="InterPro" id="IPR014001">
    <property type="entry name" value="Helicase_ATP-bd"/>
</dbReference>
<dbReference type="Gene3D" id="3.40.50.300">
    <property type="entry name" value="P-loop containing nucleotide triphosphate hydrolases"/>
    <property type="match status" value="2"/>
</dbReference>
<evidence type="ECO:0000313" key="4">
    <source>
        <dbReference type="EMBL" id="MEE3716342.1"/>
    </source>
</evidence>
<comment type="caution">
    <text evidence="4">The sequence shown here is derived from an EMBL/GenBank/DDBJ whole genome shotgun (WGS) entry which is preliminary data.</text>
</comment>
<reference evidence="4" key="1">
    <citation type="submission" date="2024-01" db="EMBL/GenBank/DDBJ databases">
        <title>Bank of Algae and Cyanobacteria of the Azores (BACA) strain genomes.</title>
        <authorList>
            <person name="Luz R."/>
            <person name="Cordeiro R."/>
            <person name="Fonseca A."/>
            <person name="Goncalves V."/>
        </authorList>
    </citation>
    <scope>NUCLEOTIDE SEQUENCE</scope>
    <source>
        <strain evidence="4">BACA0141</strain>
    </source>
</reference>
<dbReference type="PANTHER" id="PTHR47396">
    <property type="entry name" value="TYPE I RESTRICTION ENZYME ECOKI R PROTEIN"/>
    <property type="match status" value="1"/>
</dbReference>
<feature type="region of interest" description="Disordered" evidence="1">
    <location>
        <begin position="561"/>
        <end position="585"/>
    </location>
</feature>
<dbReference type="GO" id="GO:0005829">
    <property type="term" value="C:cytosol"/>
    <property type="evidence" value="ECO:0007669"/>
    <property type="project" value="TreeGrafter"/>
</dbReference>
<evidence type="ECO:0000313" key="5">
    <source>
        <dbReference type="Proteomes" id="UP001333818"/>
    </source>
</evidence>
<dbReference type="Pfam" id="PF00271">
    <property type="entry name" value="Helicase_C"/>
    <property type="match status" value="1"/>
</dbReference>
<dbReference type="GO" id="GO:0004386">
    <property type="term" value="F:helicase activity"/>
    <property type="evidence" value="ECO:0007669"/>
    <property type="project" value="UniProtKB-KW"/>
</dbReference>
<feature type="domain" description="Helicase ATP-binding" evidence="2">
    <location>
        <begin position="17"/>
        <end position="169"/>
    </location>
</feature>